<dbReference type="SUPFAM" id="SSF118290">
    <property type="entry name" value="WRKY DNA-binding domain"/>
    <property type="match status" value="1"/>
</dbReference>
<dbReference type="Pfam" id="PF03106">
    <property type="entry name" value="WRKY"/>
    <property type="match status" value="1"/>
</dbReference>
<proteinExistence type="inferred from homology"/>
<dbReference type="GO" id="GO:0010193">
    <property type="term" value="P:response to ozone"/>
    <property type="evidence" value="ECO:0007669"/>
    <property type="project" value="UniProtKB-ARBA"/>
</dbReference>
<reference evidence="8" key="2">
    <citation type="submission" date="2023-05" db="EMBL/GenBank/DDBJ databases">
        <authorList>
            <person name="Schelkunov M.I."/>
        </authorList>
    </citation>
    <scope>NUCLEOTIDE SEQUENCE</scope>
    <source>
        <strain evidence="8">Hsosn_3</strain>
        <tissue evidence="8">Leaf</tissue>
    </source>
</reference>
<comment type="caution">
    <text evidence="8">The sequence shown here is derived from an EMBL/GenBank/DDBJ whole genome shotgun (WGS) entry which is preliminary data.</text>
</comment>
<dbReference type="GO" id="GO:0005634">
    <property type="term" value="C:nucleus"/>
    <property type="evidence" value="ECO:0007669"/>
    <property type="project" value="UniProtKB-SubCell"/>
</dbReference>
<dbReference type="GO" id="GO:0010150">
    <property type="term" value="P:leaf senescence"/>
    <property type="evidence" value="ECO:0007669"/>
    <property type="project" value="UniProtKB-ARBA"/>
</dbReference>
<evidence type="ECO:0000259" key="7">
    <source>
        <dbReference type="PROSITE" id="PS50811"/>
    </source>
</evidence>
<dbReference type="GO" id="GO:0009751">
    <property type="term" value="P:response to salicylic acid"/>
    <property type="evidence" value="ECO:0007669"/>
    <property type="project" value="UniProtKB-ARBA"/>
</dbReference>
<dbReference type="Gene3D" id="2.20.25.80">
    <property type="entry name" value="WRKY domain"/>
    <property type="match status" value="1"/>
</dbReference>
<feature type="domain" description="WRKY" evidence="7">
    <location>
        <begin position="122"/>
        <end position="185"/>
    </location>
</feature>
<dbReference type="Proteomes" id="UP001237642">
    <property type="component" value="Unassembled WGS sequence"/>
</dbReference>
<evidence type="ECO:0000256" key="5">
    <source>
        <dbReference type="ARBA" id="ARBA00023242"/>
    </source>
</evidence>
<name>A0AAD8I0Y3_9APIA</name>
<dbReference type="FunFam" id="2.20.25.80:FF:000009">
    <property type="entry name" value="WRKY transcription factor 53"/>
    <property type="match status" value="1"/>
</dbReference>
<comment type="subcellular location">
    <subcellularLocation>
        <location evidence="1">Nucleus</location>
    </subcellularLocation>
</comment>
<dbReference type="InterPro" id="IPR036576">
    <property type="entry name" value="WRKY_dom_sf"/>
</dbReference>
<gene>
    <name evidence="8" type="ORF">POM88_032836</name>
</gene>
<dbReference type="PANTHER" id="PTHR32096">
    <property type="entry name" value="WRKY TRANSCRIPTION FACTOR 30-RELATED-RELATED"/>
    <property type="match status" value="1"/>
</dbReference>
<dbReference type="PROSITE" id="PS50811">
    <property type="entry name" value="WRKY"/>
    <property type="match status" value="1"/>
</dbReference>
<keyword evidence="5" id="KW-0539">Nucleus</keyword>
<evidence type="ECO:0000256" key="2">
    <source>
        <dbReference type="ARBA" id="ARBA00023015"/>
    </source>
</evidence>
<accession>A0AAD8I0Y3</accession>
<evidence type="ECO:0000256" key="6">
    <source>
        <dbReference type="ARBA" id="ARBA00060850"/>
    </source>
</evidence>
<dbReference type="AlphaFoldDB" id="A0AAD8I0Y3"/>
<evidence type="ECO:0000313" key="8">
    <source>
        <dbReference type="EMBL" id="KAK1376643.1"/>
    </source>
</evidence>
<sequence length="360" mass="40790">MEKGTEFEQKKLMNIELKHGQELANQLRQQFLDTTQTSKETCDFLLTNILSSYEKALSILKSNALKLEHHSPVISMLNSPHSFTSDTSPPSDISDQPHKNVFRKRKAVPQWSEQVQVPLGTGAEGPLADGYSWRKYGQKDILGANFPRAYYRCTYRPSQGCLATKQVQKSDEDSSLHQVTYKGRHTCKQGSELTAGVVVFGKEEKRQKKGSCEPKQEERIQEPKVENIISFGTSLKTEEMERSKEVERLPSFSFPCTILESVYKKDHLFSEDTRENNFIASSYSSYITPETSECSYLSLSPYHMDNFGIAQNLQSSESDLTEILSAPNSVTNSPICDFDISLDPVDFDPSFPLDILEFFK</sequence>
<keyword evidence="3" id="KW-0238">DNA-binding</keyword>
<comment type="similarity">
    <text evidence="6">Belongs to the WRKY group III family.</text>
</comment>
<evidence type="ECO:0000256" key="4">
    <source>
        <dbReference type="ARBA" id="ARBA00023163"/>
    </source>
</evidence>
<dbReference type="EMBL" id="JAUIZM010000007">
    <property type="protein sequence ID" value="KAK1376643.1"/>
    <property type="molecule type" value="Genomic_DNA"/>
</dbReference>
<reference evidence="8" key="1">
    <citation type="submission" date="2023-02" db="EMBL/GenBank/DDBJ databases">
        <title>Genome of toxic invasive species Heracleum sosnowskyi carries increased number of genes despite the absence of recent whole-genome duplications.</title>
        <authorList>
            <person name="Schelkunov M."/>
            <person name="Shtratnikova V."/>
            <person name="Makarenko M."/>
            <person name="Klepikova A."/>
            <person name="Omelchenko D."/>
            <person name="Novikova G."/>
            <person name="Obukhova E."/>
            <person name="Bogdanov V."/>
            <person name="Penin A."/>
            <person name="Logacheva M."/>
        </authorList>
    </citation>
    <scope>NUCLEOTIDE SEQUENCE</scope>
    <source>
        <strain evidence="8">Hsosn_3</strain>
        <tissue evidence="8">Leaf</tissue>
    </source>
</reference>
<dbReference type="InterPro" id="IPR044810">
    <property type="entry name" value="WRKY_plant"/>
</dbReference>
<evidence type="ECO:0000313" key="9">
    <source>
        <dbReference type="Proteomes" id="UP001237642"/>
    </source>
</evidence>
<keyword evidence="2" id="KW-0805">Transcription regulation</keyword>
<dbReference type="GO" id="GO:0042542">
    <property type="term" value="P:response to hydrogen peroxide"/>
    <property type="evidence" value="ECO:0007669"/>
    <property type="project" value="UniProtKB-ARBA"/>
</dbReference>
<dbReference type="GO" id="GO:0003700">
    <property type="term" value="F:DNA-binding transcription factor activity"/>
    <property type="evidence" value="ECO:0007669"/>
    <property type="project" value="InterPro"/>
</dbReference>
<dbReference type="PANTHER" id="PTHR32096:SF133">
    <property type="entry name" value="WRKY TRANSCRIPTION FACTOR 41-RELATED"/>
    <property type="match status" value="1"/>
</dbReference>
<organism evidence="8 9">
    <name type="scientific">Heracleum sosnowskyi</name>
    <dbReference type="NCBI Taxonomy" id="360622"/>
    <lineage>
        <taxon>Eukaryota</taxon>
        <taxon>Viridiplantae</taxon>
        <taxon>Streptophyta</taxon>
        <taxon>Embryophyta</taxon>
        <taxon>Tracheophyta</taxon>
        <taxon>Spermatophyta</taxon>
        <taxon>Magnoliopsida</taxon>
        <taxon>eudicotyledons</taxon>
        <taxon>Gunneridae</taxon>
        <taxon>Pentapetalae</taxon>
        <taxon>asterids</taxon>
        <taxon>campanulids</taxon>
        <taxon>Apiales</taxon>
        <taxon>Apiaceae</taxon>
        <taxon>Apioideae</taxon>
        <taxon>apioid superclade</taxon>
        <taxon>Tordylieae</taxon>
        <taxon>Tordyliinae</taxon>
        <taxon>Heracleum</taxon>
    </lineage>
</organism>
<keyword evidence="4" id="KW-0804">Transcription</keyword>
<keyword evidence="9" id="KW-1185">Reference proteome</keyword>
<evidence type="ECO:0000256" key="3">
    <source>
        <dbReference type="ARBA" id="ARBA00023125"/>
    </source>
</evidence>
<protein>
    <submittedName>
        <fullName evidence="8">WRKY domain-containing protein</fullName>
    </submittedName>
</protein>
<dbReference type="SMART" id="SM00774">
    <property type="entry name" value="WRKY"/>
    <property type="match status" value="1"/>
</dbReference>
<dbReference type="InterPro" id="IPR003657">
    <property type="entry name" value="WRKY_dom"/>
</dbReference>
<dbReference type="GO" id="GO:0000976">
    <property type="term" value="F:transcription cis-regulatory region binding"/>
    <property type="evidence" value="ECO:0007669"/>
    <property type="project" value="TreeGrafter"/>
</dbReference>
<evidence type="ECO:0000256" key="1">
    <source>
        <dbReference type="ARBA" id="ARBA00004123"/>
    </source>
</evidence>